<protein>
    <submittedName>
        <fullName evidence="2">Uncharacterized protein</fullName>
    </submittedName>
</protein>
<dbReference type="EMBL" id="MLJW01000072">
    <property type="protein sequence ID" value="OIR02789.1"/>
    <property type="molecule type" value="Genomic_DNA"/>
</dbReference>
<evidence type="ECO:0000313" key="2">
    <source>
        <dbReference type="EMBL" id="OIR02789.1"/>
    </source>
</evidence>
<keyword evidence="1" id="KW-1133">Transmembrane helix</keyword>
<organism evidence="2">
    <name type="scientific">mine drainage metagenome</name>
    <dbReference type="NCBI Taxonomy" id="410659"/>
    <lineage>
        <taxon>unclassified sequences</taxon>
        <taxon>metagenomes</taxon>
        <taxon>ecological metagenomes</taxon>
    </lineage>
</organism>
<proteinExistence type="predicted"/>
<accession>A0A1J5SF09</accession>
<keyword evidence="1" id="KW-0472">Membrane</keyword>
<dbReference type="AlphaFoldDB" id="A0A1J5SF09"/>
<reference evidence="2" key="1">
    <citation type="submission" date="2016-10" db="EMBL/GenBank/DDBJ databases">
        <title>Sequence of Gallionella enrichment culture.</title>
        <authorList>
            <person name="Poehlein A."/>
            <person name="Muehling M."/>
            <person name="Daniel R."/>
        </authorList>
    </citation>
    <scope>NUCLEOTIDE SEQUENCE</scope>
</reference>
<comment type="caution">
    <text evidence="2">The sequence shown here is derived from an EMBL/GenBank/DDBJ whole genome shotgun (WGS) entry which is preliminary data.</text>
</comment>
<gene>
    <name evidence="2" type="ORF">GALL_152430</name>
</gene>
<feature type="transmembrane region" description="Helical" evidence="1">
    <location>
        <begin position="6"/>
        <end position="32"/>
    </location>
</feature>
<evidence type="ECO:0000256" key="1">
    <source>
        <dbReference type="SAM" id="Phobius"/>
    </source>
</evidence>
<feature type="transmembrane region" description="Helical" evidence="1">
    <location>
        <begin position="71"/>
        <end position="92"/>
    </location>
</feature>
<keyword evidence="1" id="KW-0812">Transmembrane</keyword>
<name>A0A1J5SF09_9ZZZZ</name>
<sequence length="107" mass="11381">MHTEALNAWSVAGIFALLAAFATGLVSAYFWWKASCVLPRPGGGIDSGEQLIRQEAWLWAQIEQSKTASKLNAIAAGCSAITVFLSVLSSLLSNAQTLAALVAHWFS</sequence>